<keyword evidence="6" id="KW-1185">Reference proteome</keyword>
<dbReference type="PANTHER" id="PTHR33744">
    <property type="entry name" value="CARBOHYDRATE DIACID REGULATOR"/>
    <property type="match status" value="1"/>
</dbReference>
<dbReference type="InterPro" id="IPR041522">
    <property type="entry name" value="CdaR_GGDEF"/>
</dbReference>
<feature type="domain" description="CdaR GGDEF-like" evidence="4">
    <location>
        <begin position="301"/>
        <end position="437"/>
    </location>
</feature>
<dbReference type="PANTHER" id="PTHR33744:SF1">
    <property type="entry name" value="DNA-BINDING TRANSCRIPTIONAL ACTIVATOR ADER"/>
    <property type="match status" value="1"/>
</dbReference>
<dbReference type="InterPro" id="IPR042070">
    <property type="entry name" value="PucR_C-HTH_sf"/>
</dbReference>
<dbReference type="OrthoDB" id="143422at2"/>
<evidence type="ECO:0000256" key="1">
    <source>
        <dbReference type="ARBA" id="ARBA00006754"/>
    </source>
</evidence>
<dbReference type="InterPro" id="IPR012914">
    <property type="entry name" value="PucR_dom"/>
</dbReference>
<dbReference type="Pfam" id="PF17853">
    <property type="entry name" value="GGDEF_2"/>
    <property type="match status" value="1"/>
</dbReference>
<evidence type="ECO:0008006" key="7">
    <source>
        <dbReference type="Google" id="ProtNLM"/>
    </source>
</evidence>
<dbReference type="RefSeq" id="WP_148137045.1">
    <property type="nucleotide sequence ID" value="NZ_CP017634.1"/>
</dbReference>
<evidence type="ECO:0000259" key="3">
    <source>
        <dbReference type="Pfam" id="PF13556"/>
    </source>
</evidence>
<name>A0A3G1KYY5_FORW1</name>
<proteinExistence type="inferred from homology"/>
<dbReference type="AlphaFoldDB" id="A0A3G1KYY5"/>
<gene>
    <name evidence="5" type="ORF">DCMF_25555</name>
</gene>
<sequence>MGLTVRQALKIGKLKDAVVVAGYQGLDNQILFVNIMEVPEVTRWMKGGELLVTAGFAFKDNPNSRKKLIYDLAQKHVAAFGIKPGQYFSEVPQDMIEYANEVGLPLLQLPPDAPYMDFMLPIFEILISGQLSQLKRHEQIHNCLLEALLSGGGFLSICQALYDLLGKPVYILDKSGNIINYVCGLKPEQNFSFIDLTEAWLQIDQDLLNYPPNRSRRIKSEFKGQQHDVVLVPVQADNCIAGYLLVLEDGISLDDQGLFALEYAGTISALEFSKEKAVFEAERKVRGDLLEDLISENFSLEEAVIRRASFLNFNLNVKLAVFIINIDHFEKYVIYQTNHQENHIQEIKSYIFENVHHAFLSYPGGVMLHMKSNCLIGLIRMEGEGHEKVLRQKLQEIIRNIKTRFPKINISVGVGKPYKGVRNIKNSYEEAETSLKVEQYLNGGEKVVFFQELGLYRFLYELKGSETMKTFHDEIVGKLKQYDDQNHSNMVHTLISYFKNDCNLNRTAKDLYIHKNSVIYRVKKIEEITGLKFSNPEDRFNLQLCLKLQYLIE</sequence>
<dbReference type="Gene3D" id="1.10.10.2840">
    <property type="entry name" value="PucR C-terminal helix-turn-helix domain"/>
    <property type="match status" value="1"/>
</dbReference>
<feature type="domain" description="PucR C-terminal helix-turn-helix" evidence="3">
    <location>
        <begin position="491"/>
        <end position="547"/>
    </location>
</feature>
<dbReference type="Pfam" id="PF07905">
    <property type="entry name" value="PucR"/>
    <property type="match status" value="1"/>
</dbReference>
<dbReference type="InterPro" id="IPR051448">
    <property type="entry name" value="CdaR-like_regulators"/>
</dbReference>
<dbReference type="InterPro" id="IPR029016">
    <property type="entry name" value="GAF-like_dom_sf"/>
</dbReference>
<dbReference type="Proteomes" id="UP000323521">
    <property type="component" value="Chromosome"/>
</dbReference>
<dbReference type="KEGG" id="fwa:DCMF_25555"/>
<evidence type="ECO:0000313" key="5">
    <source>
        <dbReference type="EMBL" id="ATW27671.1"/>
    </source>
</evidence>
<dbReference type="Pfam" id="PF13556">
    <property type="entry name" value="HTH_30"/>
    <property type="match status" value="1"/>
</dbReference>
<organism evidence="5 6">
    <name type="scientific">Formimonas warabiya</name>
    <dbReference type="NCBI Taxonomy" id="1761012"/>
    <lineage>
        <taxon>Bacteria</taxon>
        <taxon>Bacillati</taxon>
        <taxon>Bacillota</taxon>
        <taxon>Clostridia</taxon>
        <taxon>Eubacteriales</taxon>
        <taxon>Peptococcaceae</taxon>
        <taxon>Candidatus Formimonas</taxon>
    </lineage>
</organism>
<dbReference type="InterPro" id="IPR025736">
    <property type="entry name" value="PucR_C-HTH_dom"/>
</dbReference>
<evidence type="ECO:0000259" key="4">
    <source>
        <dbReference type="Pfam" id="PF17853"/>
    </source>
</evidence>
<dbReference type="EMBL" id="CP017634">
    <property type="protein sequence ID" value="ATW27671.1"/>
    <property type="molecule type" value="Genomic_DNA"/>
</dbReference>
<dbReference type="Gene3D" id="3.30.450.40">
    <property type="match status" value="1"/>
</dbReference>
<accession>A0A3G1KYY5</accession>
<reference evidence="5 6" key="1">
    <citation type="submission" date="2016-10" db="EMBL/GenBank/DDBJ databases">
        <title>Complete Genome Sequence of Peptococcaceae strain DCMF.</title>
        <authorList>
            <person name="Edwards R.J."/>
            <person name="Holland S.I."/>
            <person name="Deshpande N.P."/>
            <person name="Wong Y.K."/>
            <person name="Ertan H."/>
            <person name="Manefield M."/>
            <person name="Russell T.L."/>
            <person name="Lee M.J."/>
        </authorList>
    </citation>
    <scope>NUCLEOTIDE SEQUENCE [LARGE SCALE GENOMIC DNA]</scope>
    <source>
        <strain evidence="5 6">DCMF</strain>
    </source>
</reference>
<evidence type="ECO:0000259" key="2">
    <source>
        <dbReference type="Pfam" id="PF07905"/>
    </source>
</evidence>
<protein>
    <recommendedName>
        <fullName evidence="7">PucR family transcriptional regulator</fullName>
    </recommendedName>
</protein>
<feature type="domain" description="Purine catabolism PurC-like" evidence="2">
    <location>
        <begin position="8"/>
        <end position="124"/>
    </location>
</feature>
<evidence type="ECO:0000313" key="6">
    <source>
        <dbReference type="Proteomes" id="UP000323521"/>
    </source>
</evidence>
<comment type="similarity">
    <text evidence="1">Belongs to the CdaR family.</text>
</comment>